<keyword evidence="2" id="KW-1185">Reference proteome</keyword>
<feature type="non-terminal residue" evidence="1">
    <location>
        <position position="343"/>
    </location>
</feature>
<name>A0AAD5S345_9FUNG</name>
<dbReference type="EMBL" id="JADGJD010002286">
    <property type="protein sequence ID" value="KAJ3033452.1"/>
    <property type="molecule type" value="Genomic_DNA"/>
</dbReference>
<evidence type="ECO:0000313" key="1">
    <source>
        <dbReference type="EMBL" id="KAJ3033452.1"/>
    </source>
</evidence>
<comment type="caution">
    <text evidence="1">The sequence shown here is derived from an EMBL/GenBank/DDBJ whole genome shotgun (WGS) entry which is preliminary data.</text>
</comment>
<reference evidence="1" key="1">
    <citation type="submission" date="2020-05" db="EMBL/GenBank/DDBJ databases">
        <title>Phylogenomic resolution of chytrid fungi.</title>
        <authorList>
            <person name="Stajich J.E."/>
            <person name="Amses K."/>
            <person name="Simmons R."/>
            <person name="Seto K."/>
            <person name="Myers J."/>
            <person name="Bonds A."/>
            <person name="Quandt C.A."/>
            <person name="Barry K."/>
            <person name="Liu P."/>
            <person name="Grigoriev I."/>
            <person name="Longcore J.E."/>
            <person name="James T.Y."/>
        </authorList>
    </citation>
    <scope>NUCLEOTIDE SEQUENCE</scope>
    <source>
        <strain evidence="1">JEL0318</strain>
    </source>
</reference>
<sequence length="343" mass="37671">MSRYPAYDVPLEYQTGIFPGNALAVGGFVQHSVTERYQPINGTSFGPGSLCKIKAESHDTLVNGDELYLKFQPELYKDKVQVFDLGNMKLATEGWAALIRSIADYISGVAYDNIPEYNRFCGSSYINSSLEHKVSLQKTDNMRFLINGSDWNSPDVKFDFKNGFVMHKLNLPLLNSLGLLELPLLGSGVDFEIGIEQQLNKVLKKTGDATVAAAVDEVRMGKVELVWNGIKPSQGFWEQKAHELANGGVIEKMAQVVKHQSFNGNNSSQVNLKVESGDVRSVSSVKVLGIPGDYVADIWGHKDKGGAALDITKNPIDTLSYSSDLGTREVYFTVGGKRAPLKK</sequence>
<protein>
    <submittedName>
        <fullName evidence="1">Uncharacterized protein</fullName>
    </submittedName>
</protein>
<dbReference type="Proteomes" id="UP001212841">
    <property type="component" value="Unassembled WGS sequence"/>
</dbReference>
<gene>
    <name evidence="1" type="ORF">HK097_004836</name>
</gene>
<evidence type="ECO:0000313" key="2">
    <source>
        <dbReference type="Proteomes" id="UP001212841"/>
    </source>
</evidence>
<proteinExistence type="predicted"/>
<accession>A0AAD5S345</accession>
<organism evidence="1 2">
    <name type="scientific">Rhizophlyctis rosea</name>
    <dbReference type="NCBI Taxonomy" id="64517"/>
    <lineage>
        <taxon>Eukaryota</taxon>
        <taxon>Fungi</taxon>
        <taxon>Fungi incertae sedis</taxon>
        <taxon>Chytridiomycota</taxon>
        <taxon>Chytridiomycota incertae sedis</taxon>
        <taxon>Chytridiomycetes</taxon>
        <taxon>Rhizophlyctidales</taxon>
        <taxon>Rhizophlyctidaceae</taxon>
        <taxon>Rhizophlyctis</taxon>
    </lineage>
</organism>
<dbReference type="AlphaFoldDB" id="A0AAD5S345"/>